<gene>
    <name evidence="2" type="ORF">A6302_03220</name>
</gene>
<dbReference type="EMBL" id="MCRJ01000088">
    <property type="protein sequence ID" value="ODN69494.1"/>
    <property type="molecule type" value="Genomic_DNA"/>
</dbReference>
<accession>A0A1E3GZM5</accession>
<feature type="signal peptide" evidence="1">
    <location>
        <begin position="1"/>
        <end position="29"/>
    </location>
</feature>
<keyword evidence="1" id="KW-0732">Signal</keyword>
<organism evidence="2 3">
    <name type="scientific">Methylobrevis pamukkalensis</name>
    <dbReference type="NCBI Taxonomy" id="1439726"/>
    <lineage>
        <taxon>Bacteria</taxon>
        <taxon>Pseudomonadati</taxon>
        <taxon>Pseudomonadota</taxon>
        <taxon>Alphaproteobacteria</taxon>
        <taxon>Hyphomicrobiales</taxon>
        <taxon>Pleomorphomonadaceae</taxon>
        <taxon>Methylobrevis</taxon>
    </lineage>
</organism>
<dbReference type="RefSeq" id="WP_141703795.1">
    <property type="nucleotide sequence ID" value="NZ_MCRJ01000088.1"/>
</dbReference>
<keyword evidence="3" id="KW-1185">Reference proteome</keyword>
<comment type="caution">
    <text evidence="2">The sequence shown here is derived from an EMBL/GenBank/DDBJ whole genome shotgun (WGS) entry which is preliminary data.</text>
</comment>
<protein>
    <submittedName>
        <fullName evidence="2">Uncharacterized protein</fullName>
    </submittedName>
</protein>
<evidence type="ECO:0000256" key="1">
    <source>
        <dbReference type="SAM" id="SignalP"/>
    </source>
</evidence>
<evidence type="ECO:0000313" key="3">
    <source>
        <dbReference type="Proteomes" id="UP000094622"/>
    </source>
</evidence>
<dbReference type="AlphaFoldDB" id="A0A1E3GZM5"/>
<feature type="chain" id="PRO_5009128847" evidence="1">
    <location>
        <begin position="30"/>
        <end position="133"/>
    </location>
</feature>
<dbReference type="Proteomes" id="UP000094622">
    <property type="component" value="Unassembled WGS sequence"/>
</dbReference>
<sequence>MTFKLTLAARTAALLVAGAVITATSLAIAGTGAAPTDANVRTYDAATGFDHRVGAHQAIGYFTPTANACALTVLLAPAQDGDVTVHADSARIEFAVPAGEKAAVKAADGSSLAFACADDVGSLSVSQLAPGAI</sequence>
<proteinExistence type="predicted"/>
<evidence type="ECO:0000313" key="2">
    <source>
        <dbReference type="EMBL" id="ODN69494.1"/>
    </source>
</evidence>
<name>A0A1E3GZM5_9HYPH</name>
<reference evidence="2 3" key="1">
    <citation type="submission" date="2016-07" db="EMBL/GenBank/DDBJ databases">
        <title>Draft Genome Sequence of Methylobrevis pamukkalensis PK2.</title>
        <authorList>
            <person name="Vasilenko O.V."/>
            <person name="Doronina N.V."/>
            <person name="Shmareva M.N."/>
            <person name="Tarlachkov S.V."/>
            <person name="Mustakhimov I."/>
            <person name="Trotsenko Y.A."/>
        </authorList>
    </citation>
    <scope>NUCLEOTIDE SEQUENCE [LARGE SCALE GENOMIC DNA]</scope>
    <source>
        <strain evidence="2 3">PK2</strain>
    </source>
</reference>